<organism evidence="3 4">
    <name type="scientific">Haloarcula saliterrae</name>
    <dbReference type="NCBI Taxonomy" id="2950534"/>
    <lineage>
        <taxon>Archaea</taxon>
        <taxon>Methanobacteriati</taxon>
        <taxon>Methanobacteriota</taxon>
        <taxon>Stenosarchaea group</taxon>
        <taxon>Halobacteria</taxon>
        <taxon>Halobacteriales</taxon>
        <taxon>Haloarculaceae</taxon>
        <taxon>Haloarcula</taxon>
    </lineage>
</organism>
<dbReference type="Gene3D" id="3.40.50.720">
    <property type="entry name" value="NAD(P)-binding Rossmann-like Domain"/>
    <property type="match status" value="1"/>
</dbReference>
<dbReference type="Pfam" id="PF01408">
    <property type="entry name" value="GFO_IDH_MocA"/>
    <property type="match status" value="1"/>
</dbReference>
<evidence type="ECO:0000313" key="3">
    <source>
        <dbReference type="EMBL" id="MDS0258628.1"/>
    </source>
</evidence>
<dbReference type="Proteomes" id="UP001259659">
    <property type="component" value="Unassembled WGS sequence"/>
</dbReference>
<feature type="domain" description="Gfo/Idh/MocA-like oxidoreductase N-terminal" evidence="1">
    <location>
        <begin position="9"/>
        <end position="124"/>
    </location>
</feature>
<dbReference type="Pfam" id="PF22725">
    <property type="entry name" value="GFO_IDH_MocA_C3"/>
    <property type="match status" value="1"/>
</dbReference>
<reference evidence="3 4" key="1">
    <citation type="submission" date="2022-06" db="EMBL/GenBank/DDBJ databases">
        <title>Haloarcula sp. a new haloarchaeum isolate from saline soil.</title>
        <authorList>
            <person name="Strakova D."/>
            <person name="Galisteo C."/>
            <person name="Sanchez-Porro C."/>
            <person name="Ventosa A."/>
        </authorList>
    </citation>
    <scope>NUCLEOTIDE SEQUENCE [LARGE SCALE GENOMIC DNA]</scope>
    <source>
        <strain evidence="3 4">S1CR25-12</strain>
    </source>
</reference>
<proteinExistence type="predicted"/>
<dbReference type="InterPro" id="IPR036291">
    <property type="entry name" value="NAD(P)-bd_dom_sf"/>
</dbReference>
<dbReference type="SUPFAM" id="SSF55347">
    <property type="entry name" value="Glyceraldehyde-3-phosphate dehydrogenase-like, C-terminal domain"/>
    <property type="match status" value="1"/>
</dbReference>
<keyword evidence="4" id="KW-1185">Reference proteome</keyword>
<dbReference type="InterPro" id="IPR051450">
    <property type="entry name" value="Gfo/Idh/MocA_Oxidoreductases"/>
</dbReference>
<dbReference type="Gene3D" id="3.30.360.10">
    <property type="entry name" value="Dihydrodipicolinate Reductase, domain 2"/>
    <property type="match status" value="1"/>
</dbReference>
<protein>
    <submittedName>
        <fullName evidence="3">Gfo/Idh/MocA family oxidoreductase</fullName>
    </submittedName>
</protein>
<accession>A0ABU2F8L2</accession>
<evidence type="ECO:0000259" key="2">
    <source>
        <dbReference type="Pfam" id="PF22725"/>
    </source>
</evidence>
<dbReference type="InterPro" id="IPR000683">
    <property type="entry name" value="Gfo/Idh/MocA-like_OxRdtase_N"/>
</dbReference>
<dbReference type="SUPFAM" id="SSF51735">
    <property type="entry name" value="NAD(P)-binding Rossmann-fold domains"/>
    <property type="match status" value="1"/>
</dbReference>
<name>A0ABU2F8L2_9EURY</name>
<dbReference type="EMBL" id="JAMQON010000001">
    <property type="protein sequence ID" value="MDS0258628.1"/>
    <property type="molecule type" value="Genomic_DNA"/>
</dbReference>
<evidence type="ECO:0000259" key="1">
    <source>
        <dbReference type="Pfam" id="PF01408"/>
    </source>
</evidence>
<sequence length="357" mass="38722">MNEEHSIDLGFIGLGNIARLHCDRLQKAGHGDLVTAGLDVEPEARARFAAQYDTTVYEEQSELYDAVDAVLVTTPNKFHEEYVVSALEAGLDVFVEKPLAHTVGSAERIAAAARDAEGFCMVGFHNRFRNPVQALLGYRDDGTMGDIGHIEANYIRRRGVPGRGSWFTRKALAGGGSLIDIGVHAIDLSLFLLGFPEVVEVSGQTRANFGSRTEYSYVTMWGEDHGSAGFDVDDSASALIRCANGVTISLEVAWATNRPDSQEYVVRGSEAGARLDLSDDKMELYETVSTGVDHHRTSEIETAGDDAHGIELERFVDSVAAGEPPGVNTVEQALTVQRVLDAIYRSSTQGRAVTLEE</sequence>
<comment type="caution">
    <text evidence="3">The sequence shown here is derived from an EMBL/GenBank/DDBJ whole genome shotgun (WGS) entry which is preliminary data.</text>
</comment>
<gene>
    <name evidence="3" type="ORF">NDI56_04280</name>
</gene>
<dbReference type="RefSeq" id="WP_310918192.1">
    <property type="nucleotide sequence ID" value="NZ_JAMQON010000001.1"/>
</dbReference>
<dbReference type="PANTHER" id="PTHR43377:SF1">
    <property type="entry name" value="BILIVERDIN REDUCTASE A"/>
    <property type="match status" value="1"/>
</dbReference>
<feature type="domain" description="GFO/IDH/MocA-like oxidoreductase" evidence="2">
    <location>
        <begin position="140"/>
        <end position="272"/>
    </location>
</feature>
<evidence type="ECO:0000313" key="4">
    <source>
        <dbReference type="Proteomes" id="UP001259659"/>
    </source>
</evidence>
<dbReference type="PANTHER" id="PTHR43377">
    <property type="entry name" value="BILIVERDIN REDUCTASE A"/>
    <property type="match status" value="1"/>
</dbReference>
<dbReference type="InterPro" id="IPR055170">
    <property type="entry name" value="GFO_IDH_MocA-like_dom"/>
</dbReference>